<organism evidence="2 3">
    <name type="scientific">Acacia crassicarpa</name>
    <name type="common">northern wattle</name>
    <dbReference type="NCBI Taxonomy" id="499986"/>
    <lineage>
        <taxon>Eukaryota</taxon>
        <taxon>Viridiplantae</taxon>
        <taxon>Streptophyta</taxon>
        <taxon>Embryophyta</taxon>
        <taxon>Tracheophyta</taxon>
        <taxon>Spermatophyta</taxon>
        <taxon>Magnoliopsida</taxon>
        <taxon>eudicotyledons</taxon>
        <taxon>Gunneridae</taxon>
        <taxon>Pentapetalae</taxon>
        <taxon>rosids</taxon>
        <taxon>fabids</taxon>
        <taxon>Fabales</taxon>
        <taxon>Fabaceae</taxon>
        <taxon>Caesalpinioideae</taxon>
        <taxon>mimosoid clade</taxon>
        <taxon>Acacieae</taxon>
        <taxon>Acacia</taxon>
    </lineage>
</organism>
<dbReference type="GO" id="GO:0061863">
    <property type="term" value="F:microtubule plus end polymerase"/>
    <property type="evidence" value="ECO:0007669"/>
    <property type="project" value="InterPro"/>
</dbReference>
<dbReference type="InterPro" id="IPR011989">
    <property type="entry name" value="ARM-like"/>
</dbReference>
<proteinExistence type="predicted"/>
<protein>
    <submittedName>
        <fullName evidence="2">Uncharacterized protein</fullName>
    </submittedName>
</protein>
<dbReference type="PANTHER" id="PTHR12609">
    <property type="entry name" value="MICROTUBULE ASSOCIATED PROTEIN XMAP215"/>
    <property type="match status" value="1"/>
</dbReference>
<dbReference type="InterPro" id="IPR045110">
    <property type="entry name" value="XMAP215"/>
</dbReference>
<gene>
    <name evidence="1" type="ORF">QN277_024754</name>
    <name evidence="2" type="ORF">QN277_024764</name>
</gene>
<keyword evidence="3" id="KW-1185">Reference proteome</keyword>
<comment type="caution">
    <text evidence="2">The sequence shown here is derived from an EMBL/GenBank/DDBJ whole genome shotgun (WGS) entry which is preliminary data.</text>
</comment>
<evidence type="ECO:0000313" key="3">
    <source>
        <dbReference type="Proteomes" id="UP001293593"/>
    </source>
</evidence>
<dbReference type="GO" id="GO:0046785">
    <property type="term" value="P:microtubule polymerization"/>
    <property type="evidence" value="ECO:0007669"/>
    <property type="project" value="InterPro"/>
</dbReference>
<dbReference type="GO" id="GO:0051010">
    <property type="term" value="F:microtubule plus-end binding"/>
    <property type="evidence" value="ECO:0007669"/>
    <property type="project" value="InterPro"/>
</dbReference>
<accession>A0AAE1MJW4</accession>
<dbReference type="GO" id="GO:0030951">
    <property type="term" value="P:establishment or maintenance of microtubule cytoskeleton polarity"/>
    <property type="evidence" value="ECO:0007669"/>
    <property type="project" value="InterPro"/>
</dbReference>
<name>A0AAE1MJW4_9FABA</name>
<reference evidence="2" key="1">
    <citation type="submission" date="2023-10" db="EMBL/GenBank/DDBJ databases">
        <title>Chromosome-level genome of the transformable northern wattle, Acacia crassicarpa.</title>
        <authorList>
            <person name="Massaro I."/>
            <person name="Sinha N.R."/>
            <person name="Poethig S."/>
            <person name="Leichty A.R."/>
        </authorList>
    </citation>
    <scope>NUCLEOTIDE SEQUENCE</scope>
    <source>
        <strain evidence="2">Acra3RX</strain>
        <tissue evidence="2">Leaf</tissue>
    </source>
</reference>
<dbReference type="EMBL" id="JAWXYG010000007">
    <property type="protein sequence ID" value="KAK4268059.1"/>
    <property type="molecule type" value="Genomic_DNA"/>
</dbReference>
<dbReference type="Gene3D" id="1.25.10.10">
    <property type="entry name" value="Leucine-rich Repeat Variant"/>
    <property type="match status" value="1"/>
</dbReference>
<evidence type="ECO:0000313" key="2">
    <source>
        <dbReference type="EMBL" id="KAK4268059.1"/>
    </source>
</evidence>
<dbReference type="GO" id="GO:0007051">
    <property type="term" value="P:spindle organization"/>
    <property type="evidence" value="ECO:0007669"/>
    <property type="project" value="InterPro"/>
</dbReference>
<dbReference type="EMBL" id="JAWXYG010000007">
    <property type="protein sequence ID" value="KAK4268049.1"/>
    <property type="molecule type" value="Genomic_DNA"/>
</dbReference>
<dbReference type="AlphaFoldDB" id="A0AAE1MJW4"/>
<dbReference type="Proteomes" id="UP001293593">
    <property type="component" value="Unassembled WGS sequence"/>
</dbReference>
<evidence type="ECO:0000313" key="1">
    <source>
        <dbReference type="EMBL" id="KAK4268049.1"/>
    </source>
</evidence>
<sequence>MTIQVIEGIEISRSEQDKELEPEAVSLVPLCIQIYPGDFSEVCRTFKKLMTDLNIAVAVEAIQAIGNLALGLRTHFSASSRFLLFVLRMSRQPQKTKFLLCDL</sequence>